<evidence type="ECO:0000256" key="1">
    <source>
        <dbReference type="SAM" id="Phobius"/>
    </source>
</evidence>
<keyword evidence="1" id="KW-0812">Transmembrane</keyword>
<protein>
    <submittedName>
        <fullName evidence="2">Uncharacterized protein</fullName>
    </submittedName>
</protein>
<evidence type="ECO:0000313" key="3">
    <source>
        <dbReference type="Proteomes" id="UP001180845"/>
    </source>
</evidence>
<proteinExistence type="predicted"/>
<dbReference type="EMBL" id="JAVDXW010000001">
    <property type="protein sequence ID" value="MDR7302368.1"/>
    <property type="molecule type" value="Genomic_DNA"/>
</dbReference>
<reference evidence="2" key="1">
    <citation type="submission" date="2023-07" db="EMBL/GenBank/DDBJ databases">
        <title>Sequencing the genomes of 1000 actinobacteria strains.</title>
        <authorList>
            <person name="Klenk H.-P."/>
        </authorList>
    </citation>
    <scope>NUCLEOTIDE SEQUENCE</scope>
    <source>
        <strain evidence="2">DSM 45977</strain>
    </source>
</reference>
<organism evidence="2 3">
    <name type="scientific">Haloactinomyces albus</name>
    <dbReference type="NCBI Taxonomy" id="1352928"/>
    <lineage>
        <taxon>Bacteria</taxon>
        <taxon>Bacillati</taxon>
        <taxon>Actinomycetota</taxon>
        <taxon>Actinomycetes</taxon>
        <taxon>Actinopolysporales</taxon>
        <taxon>Actinopolysporaceae</taxon>
        <taxon>Haloactinomyces</taxon>
    </lineage>
</organism>
<keyword evidence="1" id="KW-0472">Membrane</keyword>
<dbReference type="RefSeq" id="WP_310273847.1">
    <property type="nucleotide sequence ID" value="NZ_JAVDXW010000001.1"/>
</dbReference>
<evidence type="ECO:0000313" key="2">
    <source>
        <dbReference type="EMBL" id="MDR7302368.1"/>
    </source>
</evidence>
<gene>
    <name evidence="2" type="ORF">JOF55_002549</name>
</gene>
<feature type="transmembrane region" description="Helical" evidence="1">
    <location>
        <begin position="56"/>
        <end position="73"/>
    </location>
</feature>
<accession>A0AAE4CQ70</accession>
<keyword evidence="1" id="KW-1133">Transmembrane helix</keyword>
<dbReference type="AlphaFoldDB" id="A0AAE4CQ70"/>
<name>A0AAE4CQ70_9ACTN</name>
<sequence length="186" mass="19693">MVERRAVANSAEAGTVLYTEAGASWWPVLWGPGFAGLGVTVEGLTRTRGPVHGSQWLLLAGAFAVLAAVWVYGRRRWYSVRLTSASLVVGRAVVPVSRIAAVPGVGTPRGAKVLGGDWTVPRGTREVPLRLYGDSSCGASPHGERSCNEGGEDEAGENGRVVLAWARHPEALTQALRSLVDREIPA</sequence>
<comment type="caution">
    <text evidence="2">The sequence shown here is derived from an EMBL/GenBank/DDBJ whole genome shotgun (WGS) entry which is preliminary data.</text>
</comment>
<dbReference type="Proteomes" id="UP001180845">
    <property type="component" value="Unassembled WGS sequence"/>
</dbReference>
<keyword evidence="3" id="KW-1185">Reference proteome</keyword>